<organism evidence="1 2">
    <name type="scientific">Racocetra fulgida</name>
    <dbReference type="NCBI Taxonomy" id="60492"/>
    <lineage>
        <taxon>Eukaryota</taxon>
        <taxon>Fungi</taxon>
        <taxon>Fungi incertae sedis</taxon>
        <taxon>Mucoromycota</taxon>
        <taxon>Glomeromycotina</taxon>
        <taxon>Glomeromycetes</taxon>
        <taxon>Diversisporales</taxon>
        <taxon>Gigasporaceae</taxon>
        <taxon>Racocetra</taxon>
    </lineage>
</organism>
<feature type="non-terminal residue" evidence="1">
    <location>
        <position position="1"/>
    </location>
</feature>
<dbReference type="OrthoDB" id="2449751at2759"/>
<feature type="non-terminal residue" evidence="1">
    <location>
        <position position="60"/>
    </location>
</feature>
<comment type="caution">
    <text evidence="1">The sequence shown here is derived from an EMBL/GenBank/DDBJ whole genome shotgun (WGS) entry which is preliminary data.</text>
</comment>
<protein>
    <submittedName>
        <fullName evidence="1">1156_t:CDS:1</fullName>
    </submittedName>
</protein>
<accession>A0A9N9K412</accession>
<name>A0A9N9K412_9GLOM</name>
<dbReference type="Proteomes" id="UP000789396">
    <property type="component" value="Unassembled WGS sequence"/>
</dbReference>
<dbReference type="EMBL" id="CAJVPZ010084604">
    <property type="protein sequence ID" value="CAG8810837.1"/>
    <property type="molecule type" value="Genomic_DNA"/>
</dbReference>
<reference evidence="1" key="1">
    <citation type="submission" date="2021-06" db="EMBL/GenBank/DDBJ databases">
        <authorList>
            <person name="Kallberg Y."/>
            <person name="Tangrot J."/>
            <person name="Rosling A."/>
        </authorList>
    </citation>
    <scope>NUCLEOTIDE SEQUENCE</scope>
    <source>
        <strain evidence="1">IN212</strain>
    </source>
</reference>
<proteinExistence type="predicted"/>
<keyword evidence="2" id="KW-1185">Reference proteome</keyword>
<evidence type="ECO:0000313" key="2">
    <source>
        <dbReference type="Proteomes" id="UP000789396"/>
    </source>
</evidence>
<gene>
    <name evidence="1" type="ORF">RFULGI_LOCUS18737</name>
</gene>
<dbReference type="AlphaFoldDB" id="A0A9N9K412"/>
<sequence>FDNLHTLFNNLNINTSAIQLQENSNDSLLVHIYQYQLTNADKITKYFAYLKISSNINPLQ</sequence>
<evidence type="ECO:0000313" key="1">
    <source>
        <dbReference type="EMBL" id="CAG8810837.1"/>
    </source>
</evidence>